<evidence type="ECO:0000313" key="1">
    <source>
        <dbReference type="EMBL" id="EIM63278.1"/>
    </source>
</evidence>
<dbReference type="HOGENOM" id="CLU_2492803_0_0_7"/>
<keyword evidence="2" id="KW-1185">Reference proteome</keyword>
<accession>I5B1B5</accession>
<sequence>MLRLCSDSSRSYPGRSVLHALSTFCNNSRLGPYRETKVQASPAVADGDETRTIGSTCKRRFIAPFRVTCLVTEQKSADVIVAKRRE</sequence>
<evidence type="ECO:0000313" key="2">
    <source>
        <dbReference type="Proteomes" id="UP000005778"/>
    </source>
</evidence>
<organism evidence="1 2">
    <name type="scientific">Desulfobacter postgatei 2ac9</name>
    <dbReference type="NCBI Taxonomy" id="879212"/>
    <lineage>
        <taxon>Bacteria</taxon>
        <taxon>Pseudomonadati</taxon>
        <taxon>Thermodesulfobacteriota</taxon>
        <taxon>Desulfobacteria</taxon>
        <taxon>Desulfobacterales</taxon>
        <taxon>Desulfobacteraceae</taxon>
        <taxon>Desulfobacter</taxon>
    </lineage>
</organism>
<dbReference type="EMBL" id="CM001488">
    <property type="protein sequence ID" value="EIM63278.1"/>
    <property type="molecule type" value="Genomic_DNA"/>
</dbReference>
<gene>
    <name evidence="1" type="ORF">DespoDRAFT_01321</name>
</gene>
<name>I5B1B5_9BACT</name>
<protein>
    <submittedName>
        <fullName evidence="1">Uncharacterized protein</fullName>
    </submittedName>
</protein>
<dbReference type="AlphaFoldDB" id="I5B1B5"/>
<reference evidence="1 2" key="2">
    <citation type="submission" date="2012-02" db="EMBL/GenBank/DDBJ databases">
        <title>Improved High-Quality Draft sequence of Desulfobacter postgatei 2ac9.</title>
        <authorList>
            <consortium name="US DOE Joint Genome Institute"/>
            <person name="Lucas S."/>
            <person name="Han J."/>
            <person name="Lapidus A."/>
            <person name="Cheng J.-F."/>
            <person name="Goodwin L."/>
            <person name="Pitluck S."/>
            <person name="Peters L."/>
            <person name="Ovchinnikova G."/>
            <person name="Held B."/>
            <person name="Detter J.C."/>
            <person name="Han C."/>
            <person name="Tapia R."/>
            <person name="Land M."/>
            <person name="Hauser L."/>
            <person name="Kyrpides N."/>
            <person name="Ivanova N."/>
            <person name="Pagani I."/>
            <person name="Orellana R."/>
            <person name="Lovley D."/>
            <person name="Woyke T."/>
        </authorList>
    </citation>
    <scope>NUCLEOTIDE SEQUENCE [LARGE SCALE GENOMIC DNA]</scope>
    <source>
        <strain evidence="1 2">2ac9</strain>
    </source>
</reference>
<reference evidence="1 2" key="1">
    <citation type="submission" date="2011-09" db="EMBL/GenBank/DDBJ databases">
        <authorList>
            <consortium name="US DOE Joint Genome Institute (JGI-PGF)"/>
            <person name="Lucas S."/>
            <person name="Han J."/>
            <person name="Lapidus A."/>
            <person name="Cheng J.-F."/>
            <person name="Goodwin L."/>
            <person name="Pitluck S."/>
            <person name="Peters L."/>
            <person name="Land M.L."/>
            <person name="Hauser L."/>
            <person name="Orellana R."/>
            <person name="Lovley D."/>
            <person name="Woyke T.J."/>
        </authorList>
    </citation>
    <scope>NUCLEOTIDE SEQUENCE [LARGE SCALE GENOMIC DNA]</scope>
    <source>
        <strain evidence="1 2">2ac9</strain>
    </source>
</reference>
<dbReference type="Proteomes" id="UP000005778">
    <property type="component" value="Chromosome"/>
</dbReference>
<proteinExistence type="predicted"/>
<dbReference type="STRING" id="879212.DespoDRAFT_01321"/>